<keyword evidence="4" id="KW-1185">Reference proteome</keyword>
<reference evidence="3 4" key="2">
    <citation type="journal article" date="2011" name="J. Bacteriol.">
        <title>Complete genome sequence of the anaerobic, halophilic alkalithermophile Natranaerobius thermophilus JW/NM-WN-LF.</title>
        <authorList>
            <person name="Zhao B."/>
            <person name="Mesbah N.M."/>
            <person name="Dalin E."/>
            <person name="Goodwin L."/>
            <person name="Nolan M."/>
            <person name="Pitluck S."/>
            <person name="Chertkov O."/>
            <person name="Brettin T.S."/>
            <person name="Han J."/>
            <person name="Larimer F.W."/>
            <person name="Land M.L."/>
            <person name="Hauser L."/>
            <person name="Kyrpides N."/>
            <person name="Wiegel J."/>
        </authorList>
    </citation>
    <scope>NUCLEOTIDE SEQUENCE [LARGE SCALE GENOMIC DNA]</scope>
    <source>
        <strain evidence="4">ATCC BAA-1301 / DSM 18059 / JW/NM-WN-LF</strain>
        <plasmid evidence="3 4">pNTHE01</plasmid>
    </source>
</reference>
<dbReference type="InterPro" id="IPR041657">
    <property type="entry name" value="HTH_17"/>
</dbReference>
<evidence type="ECO:0000259" key="2">
    <source>
        <dbReference type="Pfam" id="PF12728"/>
    </source>
</evidence>
<proteinExistence type="predicted"/>
<dbReference type="InParanoid" id="B2A8P0"/>
<organism evidence="3 4">
    <name type="scientific">Natranaerobius thermophilus (strain ATCC BAA-1301 / DSM 18059 / JW/NM-WN-LF)</name>
    <dbReference type="NCBI Taxonomy" id="457570"/>
    <lineage>
        <taxon>Bacteria</taxon>
        <taxon>Bacillati</taxon>
        <taxon>Bacillota</taxon>
        <taxon>Clostridia</taxon>
        <taxon>Natranaerobiales</taxon>
        <taxon>Natranaerobiaceae</taxon>
        <taxon>Natranaerobius</taxon>
    </lineage>
</organism>
<dbReference type="Gene3D" id="1.10.1660.10">
    <property type="match status" value="1"/>
</dbReference>
<keyword evidence="3" id="KW-0614">Plasmid</keyword>
<protein>
    <submittedName>
        <fullName evidence="3">DNA binding domain protein, excisionase family</fullName>
    </submittedName>
</protein>
<dbReference type="InterPro" id="IPR010093">
    <property type="entry name" value="SinI_DNA-bd"/>
</dbReference>
<dbReference type="RefSeq" id="WP_012443515.1">
    <property type="nucleotide sequence ID" value="NC_010715.1"/>
</dbReference>
<dbReference type="HOGENOM" id="CLU_1658899_0_0_9"/>
<evidence type="ECO:0000256" key="1">
    <source>
        <dbReference type="SAM" id="Coils"/>
    </source>
</evidence>
<sequence length="159" mass="18607">MNEKMLTVEEVAEQAGVHVESVRRWIRSGRLPASLPSRYHGYQVKEKDLQDFLQKKNKVQQKGQIEAEQVLRSLADAYNKYQQDEYLRIAYGVAELSGLLPDFQKRWSSGQSDFEIDRLLEQRETVLRNLEKNLGEKTRAKEEKTLKKIEGKLILKHYS</sequence>
<dbReference type="Proteomes" id="UP000001683">
    <property type="component" value="Plasmid pNTHE01"/>
</dbReference>
<reference evidence="3 4" key="1">
    <citation type="submission" date="2008-04" db="EMBL/GenBank/DDBJ databases">
        <title>Complete sequence of plasmid1 of Natranaerobius thermophilus JW/NM-WN-LF.</title>
        <authorList>
            <consortium name="US DOE Joint Genome Institute"/>
            <person name="Copeland A."/>
            <person name="Lucas S."/>
            <person name="Lapidus A."/>
            <person name="Glavina del Rio T."/>
            <person name="Dalin E."/>
            <person name="Tice H."/>
            <person name="Bruce D."/>
            <person name="Goodwin L."/>
            <person name="Pitluck S."/>
            <person name="Chertkov O."/>
            <person name="Brettin T."/>
            <person name="Detter J.C."/>
            <person name="Han C."/>
            <person name="Kuske C.R."/>
            <person name="Schmutz J."/>
            <person name="Larimer F."/>
            <person name="Land M."/>
            <person name="Hauser L."/>
            <person name="Kyrpides N."/>
            <person name="Lykidis A."/>
            <person name="Mesbah N.M."/>
            <person name="Wiegel J."/>
        </authorList>
    </citation>
    <scope>NUCLEOTIDE SEQUENCE [LARGE SCALE GENOMIC DNA]</scope>
    <source>
        <strain evidence="4">ATCC BAA-1301 / DSM 18059 / JW/NM-WN-LF</strain>
        <plasmid evidence="3 4">pNTHE01</plasmid>
    </source>
</reference>
<dbReference type="OrthoDB" id="26294at2"/>
<dbReference type="InterPro" id="IPR009061">
    <property type="entry name" value="DNA-bd_dom_put_sf"/>
</dbReference>
<dbReference type="AlphaFoldDB" id="B2A8P0"/>
<dbReference type="KEGG" id="nth:Nther_2944"/>
<dbReference type="EMBL" id="CP001035">
    <property type="protein sequence ID" value="ACB86489.1"/>
    <property type="molecule type" value="Genomic_DNA"/>
</dbReference>
<name>B2A8P0_NATTJ</name>
<dbReference type="SUPFAM" id="SSF46955">
    <property type="entry name" value="Putative DNA-binding domain"/>
    <property type="match status" value="1"/>
</dbReference>
<geneLocation type="plasmid" evidence="3 4">
    <name>pNTHE01</name>
</geneLocation>
<dbReference type="NCBIfam" id="TIGR01764">
    <property type="entry name" value="excise"/>
    <property type="match status" value="1"/>
</dbReference>
<evidence type="ECO:0000313" key="4">
    <source>
        <dbReference type="Proteomes" id="UP000001683"/>
    </source>
</evidence>
<dbReference type="GO" id="GO:0003677">
    <property type="term" value="F:DNA binding"/>
    <property type="evidence" value="ECO:0007669"/>
    <property type="project" value="InterPro"/>
</dbReference>
<evidence type="ECO:0000313" key="3">
    <source>
        <dbReference type="EMBL" id="ACB86489.1"/>
    </source>
</evidence>
<feature type="coiled-coil region" evidence="1">
    <location>
        <begin position="120"/>
        <end position="147"/>
    </location>
</feature>
<accession>B2A8P0</accession>
<keyword evidence="1" id="KW-0175">Coiled coil</keyword>
<gene>
    <name evidence="3" type="ordered locus">Nther_2944</name>
</gene>
<dbReference type="Pfam" id="PF12728">
    <property type="entry name" value="HTH_17"/>
    <property type="match status" value="1"/>
</dbReference>
<feature type="domain" description="Helix-turn-helix" evidence="2">
    <location>
        <begin position="5"/>
        <end position="56"/>
    </location>
</feature>